<proteinExistence type="predicted"/>
<organism evidence="1">
    <name type="scientific">Podoviridae sp. ctzXp5</name>
    <dbReference type="NCBI Taxonomy" id="2827758"/>
    <lineage>
        <taxon>Viruses</taxon>
        <taxon>Duplodnaviria</taxon>
        <taxon>Heunggongvirae</taxon>
        <taxon>Uroviricota</taxon>
        <taxon>Caudoviricetes</taxon>
    </lineage>
</organism>
<sequence length="30" mass="3429">MNGFQTTLNDPILTDRNVIISKSISKQRHT</sequence>
<accession>A0A8S5TEB0</accession>
<reference evidence="1" key="1">
    <citation type="journal article" date="2021" name="Proc. Natl. Acad. Sci. U.S.A.">
        <title>A Catalog of Tens of Thousands of Viruses from Human Metagenomes Reveals Hidden Associations with Chronic Diseases.</title>
        <authorList>
            <person name="Tisza M.J."/>
            <person name="Buck C.B."/>
        </authorList>
    </citation>
    <scope>NUCLEOTIDE SEQUENCE</scope>
    <source>
        <strain evidence="1">CtzXp5</strain>
    </source>
</reference>
<protein>
    <submittedName>
        <fullName evidence="1">Uncharacterized protein</fullName>
    </submittedName>
</protein>
<dbReference type="EMBL" id="BK032812">
    <property type="protein sequence ID" value="DAF61480.1"/>
    <property type="molecule type" value="Genomic_DNA"/>
</dbReference>
<name>A0A8S5TEB0_9CAUD</name>
<evidence type="ECO:0000313" key="1">
    <source>
        <dbReference type="EMBL" id="DAF61480.1"/>
    </source>
</evidence>